<gene>
    <name evidence="1" type="ORF">Ahy_B07g086651</name>
</gene>
<protein>
    <recommendedName>
        <fullName evidence="3">DUF4283 domain-containing protein</fullName>
    </recommendedName>
</protein>
<comment type="caution">
    <text evidence="1">The sequence shown here is derived from an EMBL/GenBank/DDBJ whole genome shotgun (WGS) entry which is preliminary data.</text>
</comment>
<sequence length="73" mass="8373">MNVETGKFIGERMGIVKEVEDPVKNNILRRSFLKVRVTMEVTKALPTGFWMRGIIFLMLGFTSNKKDCKIHTA</sequence>
<accession>A0A444YA47</accession>
<evidence type="ECO:0000313" key="2">
    <source>
        <dbReference type="Proteomes" id="UP000289738"/>
    </source>
</evidence>
<dbReference type="AlphaFoldDB" id="A0A444YA47"/>
<evidence type="ECO:0008006" key="3">
    <source>
        <dbReference type="Google" id="ProtNLM"/>
    </source>
</evidence>
<name>A0A444YA47_ARAHY</name>
<evidence type="ECO:0000313" key="1">
    <source>
        <dbReference type="EMBL" id="RYQ98831.1"/>
    </source>
</evidence>
<keyword evidence="2" id="KW-1185">Reference proteome</keyword>
<dbReference type="EMBL" id="SDMP01000017">
    <property type="protein sequence ID" value="RYQ98831.1"/>
    <property type="molecule type" value="Genomic_DNA"/>
</dbReference>
<dbReference type="Proteomes" id="UP000289738">
    <property type="component" value="Chromosome B07"/>
</dbReference>
<reference evidence="1 2" key="1">
    <citation type="submission" date="2019-01" db="EMBL/GenBank/DDBJ databases">
        <title>Sequencing of cultivated peanut Arachis hypogaea provides insights into genome evolution and oil improvement.</title>
        <authorList>
            <person name="Chen X."/>
        </authorList>
    </citation>
    <scope>NUCLEOTIDE SEQUENCE [LARGE SCALE GENOMIC DNA]</scope>
    <source>
        <strain evidence="2">cv. Fuhuasheng</strain>
        <tissue evidence="1">Leaves</tissue>
    </source>
</reference>
<organism evidence="1 2">
    <name type="scientific">Arachis hypogaea</name>
    <name type="common">Peanut</name>
    <dbReference type="NCBI Taxonomy" id="3818"/>
    <lineage>
        <taxon>Eukaryota</taxon>
        <taxon>Viridiplantae</taxon>
        <taxon>Streptophyta</taxon>
        <taxon>Embryophyta</taxon>
        <taxon>Tracheophyta</taxon>
        <taxon>Spermatophyta</taxon>
        <taxon>Magnoliopsida</taxon>
        <taxon>eudicotyledons</taxon>
        <taxon>Gunneridae</taxon>
        <taxon>Pentapetalae</taxon>
        <taxon>rosids</taxon>
        <taxon>fabids</taxon>
        <taxon>Fabales</taxon>
        <taxon>Fabaceae</taxon>
        <taxon>Papilionoideae</taxon>
        <taxon>50 kb inversion clade</taxon>
        <taxon>dalbergioids sensu lato</taxon>
        <taxon>Dalbergieae</taxon>
        <taxon>Pterocarpus clade</taxon>
        <taxon>Arachis</taxon>
    </lineage>
</organism>
<proteinExistence type="predicted"/>